<evidence type="ECO:0008006" key="3">
    <source>
        <dbReference type="Google" id="ProtNLM"/>
    </source>
</evidence>
<gene>
    <name evidence="1" type="ordered locus">Mmc1_0987</name>
</gene>
<dbReference type="KEGG" id="mgm:Mmc1_0987"/>
<dbReference type="AlphaFoldDB" id="A0L6B2"/>
<keyword evidence="2" id="KW-1185">Reference proteome</keyword>
<reference evidence="2" key="1">
    <citation type="journal article" date="2009" name="Appl. Environ. Microbiol.">
        <title>Complete genome sequence of the chemolithoautotrophic marine magnetotactic coccus strain MC-1.</title>
        <authorList>
            <person name="Schubbe S."/>
            <person name="Williams T.J."/>
            <person name="Xie G."/>
            <person name="Kiss H.E."/>
            <person name="Brettin T.S."/>
            <person name="Martinez D."/>
            <person name="Ross C.A."/>
            <person name="Schuler D."/>
            <person name="Cox B.L."/>
            <person name="Nealson K.H."/>
            <person name="Bazylinski D.A."/>
        </authorList>
    </citation>
    <scope>NUCLEOTIDE SEQUENCE [LARGE SCALE GENOMIC DNA]</scope>
    <source>
        <strain evidence="2">ATCC BAA-1437 / JCM 17883 / MC-1</strain>
    </source>
</reference>
<dbReference type="Proteomes" id="UP000002586">
    <property type="component" value="Chromosome"/>
</dbReference>
<dbReference type="HOGENOM" id="CLU_1287564_0_0_5"/>
<proteinExistence type="predicted"/>
<evidence type="ECO:0000313" key="2">
    <source>
        <dbReference type="Proteomes" id="UP000002586"/>
    </source>
</evidence>
<reference evidence="1 2" key="2">
    <citation type="journal article" date="2012" name="Int. J. Syst. Evol. Microbiol.">
        <title>Magnetococcus marinus gen. nov., sp. nov., a marine, magnetotactic bacterium that represents a novel lineage (Magnetococcaceae fam. nov.; Magnetococcales ord. nov.) at the base of the Alphaproteobacteria.</title>
        <authorList>
            <person name="Bazylinski D.A."/>
            <person name="Williams T.J."/>
            <person name="Lefevre C.T."/>
            <person name="Berg R.J."/>
            <person name="Zhang C.L."/>
            <person name="Bowser S.S."/>
            <person name="Dean A.J."/>
            <person name="Beveridge T.J."/>
        </authorList>
    </citation>
    <scope>NUCLEOTIDE SEQUENCE [LARGE SCALE GENOMIC DNA]</scope>
    <source>
        <strain evidence="2">ATCC BAA-1437 / JCM 17883 / MC-1</strain>
    </source>
</reference>
<organism evidence="1 2">
    <name type="scientific">Magnetococcus marinus (strain ATCC BAA-1437 / JCM 17883 / MC-1)</name>
    <dbReference type="NCBI Taxonomy" id="156889"/>
    <lineage>
        <taxon>Bacteria</taxon>
        <taxon>Pseudomonadati</taxon>
        <taxon>Pseudomonadota</taxon>
        <taxon>Magnetococcia</taxon>
        <taxon>Magnetococcales</taxon>
        <taxon>Magnetococcaceae</taxon>
        <taxon>Magnetococcus</taxon>
    </lineage>
</organism>
<evidence type="ECO:0000313" key="1">
    <source>
        <dbReference type="EMBL" id="ABK43505.1"/>
    </source>
</evidence>
<name>A0L6B2_MAGMM</name>
<accession>A0L6B2</accession>
<sequence length="241" mass="27551" precursor="true">MTPSDYFRRNLCLFYQAPGPVYCLQRNHILFKVLILLSILLPSLTTVAQGATCPEGVTPQVKLLWVPAQADTVQRISPQVLHAKRGSAHLRGFTTTRFFDNAQFIYQITPHTQGHLCLQMQALNMKIGYGQTAMFSEDSYPPESCNSRVIASHEQQHLRIYNQTLLAQLPALKKRLLQTLHTLVLPATKQTLPQRQQEMEQPIKQLIALSTERAFKQVHQHNARIDTLENDRLVHAQCPHW</sequence>
<protein>
    <recommendedName>
        <fullName evidence="3">DUF922 domain-containing protein</fullName>
    </recommendedName>
</protein>
<dbReference type="STRING" id="156889.Mmc1_0987"/>
<dbReference type="EMBL" id="CP000471">
    <property type="protein sequence ID" value="ABK43505.1"/>
    <property type="molecule type" value="Genomic_DNA"/>
</dbReference>